<keyword evidence="2 6" id="KW-0227">DNA damage</keyword>
<keyword evidence="1 6" id="KW-0963">Cytoplasm</keyword>
<evidence type="ECO:0000256" key="6">
    <source>
        <dbReference type="HAMAP-Rule" id="MF_00031"/>
    </source>
</evidence>
<reference evidence="8 9" key="1">
    <citation type="submission" date="2016-11" db="EMBL/GenBank/DDBJ databases">
        <title>Actinomyces gypaetusis sp. nov. isolated from the vulture Gypaetus barbatus in Qinghai Tibet Plateau China.</title>
        <authorList>
            <person name="Meng X."/>
        </authorList>
    </citation>
    <scope>NUCLEOTIDE SEQUENCE [LARGE SCALE GENOMIC DNA]</scope>
    <source>
        <strain evidence="8 9">VUL4_2</strain>
    </source>
</reference>
<dbReference type="SUPFAM" id="SSF47781">
    <property type="entry name" value="RuvA domain 2-like"/>
    <property type="match status" value="1"/>
</dbReference>
<dbReference type="STRING" id="1921764.BSR28_04335"/>
<feature type="region of interest" description="Domain II" evidence="6">
    <location>
        <begin position="64"/>
        <end position="141"/>
    </location>
</feature>
<dbReference type="GO" id="GO:0048476">
    <property type="term" value="C:Holliday junction resolvase complex"/>
    <property type="evidence" value="ECO:0007669"/>
    <property type="project" value="UniProtKB-UniRule"/>
</dbReference>
<comment type="similarity">
    <text evidence="6">Belongs to the RuvA family.</text>
</comment>
<dbReference type="GO" id="GO:0005524">
    <property type="term" value="F:ATP binding"/>
    <property type="evidence" value="ECO:0007669"/>
    <property type="project" value="InterPro"/>
</dbReference>
<evidence type="ECO:0000313" key="9">
    <source>
        <dbReference type="Proteomes" id="UP000186785"/>
    </source>
</evidence>
<dbReference type="SUPFAM" id="SSF46929">
    <property type="entry name" value="DNA helicase RuvA subunit, C-terminal domain"/>
    <property type="match status" value="1"/>
</dbReference>
<evidence type="ECO:0000259" key="7">
    <source>
        <dbReference type="SMART" id="SM00278"/>
    </source>
</evidence>
<evidence type="ECO:0000256" key="3">
    <source>
        <dbReference type="ARBA" id="ARBA00023125"/>
    </source>
</evidence>
<evidence type="ECO:0000313" key="8">
    <source>
        <dbReference type="EMBL" id="OKL49147.1"/>
    </source>
</evidence>
<dbReference type="InterPro" id="IPR010994">
    <property type="entry name" value="RuvA_2-like"/>
</dbReference>
<gene>
    <name evidence="6" type="primary">ruvA</name>
    <name evidence="8" type="ORF">BSR29_04770</name>
</gene>
<evidence type="ECO:0000256" key="5">
    <source>
        <dbReference type="ARBA" id="ARBA00023204"/>
    </source>
</evidence>
<feature type="domain" description="Helix-hairpin-helix DNA-binding motif class 1" evidence="7">
    <location>
        <begin position="107"/>
        <end position="126"/>
    </location>
</feature>
<dbReference type="InterPro" id="IPR003583">
    <property type="entry name" value="Hlx-hairpin-Hlx_DNA-bd_motif"/>
</dbReference>
<comment type="caution">
    <text evidence="8">The sequence shown here is derived from an EMBL/GenBank/DDBJ whole genome shotgun (WGS) entry which is preliminary data.</text>
</comment>
<dbReference type="CDD" id="cd14332">
    <property type="entry name" value="UBA_RuvA_C"/>
    <property type="match status" value="1"/>
</dbReference>
<dbReference type="GO" id="GO:0005737">
    <property type="term" value="C:cytoplasm"/>
    <property type="evidence" value="ECO:0007669"/>
    <property type="project" value="UniProtKB-SubCell"/>
</dbReference>
<dbReference type="GO" id="GO:0009378">
    <property type="term" value="F:four-way junction helicase activity"/>
    <property type="evidence" value="ECO:0007669"/>
    <property type="project" value="InterPro"/>
</dbReference>
<evidence type="ECO:0000256" key="1">
    <source>
        <dbReference type="ARBA" id="ARBA00022490"/>
    </source>
</evidence>
<dbReference type="SUPFAM" id="SSF50249">
    <property type="entry name" value="Nucleic acid-binding proteins"/>
    <property type="match status" value="1"/>
</dbReference>
<dbReference type="Gene3D" id="2.40.50.140">
    <property type="entry name" value="Nucleic acid-binding proteins"/>
    <property type="match status" value="1"/>
</dbReference>
<dbReference type="Pfam" id="PF14520">
    <property type="entry name" value="HHH_5"/>
    <property type="match status" value="1"/>
</dbReference>
<feature type="domain" description="Helix-hairpin-helix DNA-binding motif class 1" evidence="7">
    <location>
        <begin position="72"/>
        <end position="91"/>
    </location>
</feature>
<dbReference type="GO" id="GO:0006310">
    <property type="term" value="P:DNA recombination"/>
    <property type="evidence" value="ECO:0007669"/>
    <property type="project" value="UniProtKB-UniRule"/>
</dbReference>
<dbReference type="Pfam" id="PF07499">
    <property type="entry name" value="RuvA_C"/>
    <property type="match status" value="1"/>
</dbReference>
<keyword evidence="8" id="KW-0067">ATP-binding</keyword>
<keyword evidence="8" id="KW-0547">Nucleotide-binding</keyword>
<comment type="subcellular location">
    <subcellularLocation>
        <location evidence="6">Cytoplasm</location>
    </subcellularLocation>
</comment>
<feature type="region of interest" description="Domain III" evidence="6">
    <location>
        <begin position="151"/>
        <end position="199"/>
    </location>
</feature>
<dbReference type="EMBL" id="MQSV01000002">
    <property type="protein sequence ID" value="OKL49147.1"/>
    <property type="molecule type" value="Genomic_DNA"/>
</dbReference>
<dbReference type="GO" id="GO:0000400">
    <property type="term" value="F:four-way junction DNA binding"/>
    <property type="evidence" value="ECO:0007669"/>
    <property type="project" value="UniProtKB-UniRule"/>
</dbReference>
<proteinExistence type="inferred from homology"/>
<name>A0A1Q5PNQ9_9ACTO</name>
<comment type="domain">
    <text evidence="6">Has three domains with a flexible linker between the domains II and III and assumes an 'L' shape. Domain III is highly mobile and contacts RuvB.</text>
</comment>
<dbReference type="Proteomes" id="UP000186785">
    <property type="component" value="Unassembled WGS sequence"/>
</dbReference>
<keyword evidence="4 6" id="KW-0233">DNA recombination</keyword>
<dbReference type="SMART" id="SM00278">
    <property type="entry name" value="HhH1"/>
    <property type="match status" value="2"/>
</dbReference>
<dbReference type="NCBIfam" id="TIGR00084">
    <property type="entry name" value="ruvA"/>
    <property type="match status" value="1"/>
</dbReference>
<dbReference type="InterPro" id="IPR036267">
    <property type="entry name" value="RuvA_C_sf"/>
</dbReference>
<dbReference type="GO" id="GO:0006281">
    <property type="term" value="P:DNA repair"/>
    <property type="evidence" value="ECO:0007669"/>
    <property type="project" value="UniProtKB-UniRule"/>
</dbReference>
<dbReference type="GO" id="GO:0009379">
    <property type="term" value="C:Holliday junction helicase complex"/>
    <property type="evidence" value="ECO:0007669"/>
    <property type="project" value="InterPro"/>
</dbReference>
<keyword evidence="9" id="KW-1185">Reference proteome</keyword>
<dbReference type="InterPro" id="IPR012340">
    <property type="entry name" value="NA-bd_OB-fold"/>
</dbReference>
<evidence type="ECO:0000256" key="2">
    <source>
        <dbReference type="ARBA" id="ARBA00022763"/>
    </source>
</evidence>
<keyword evidence="5 6" id="KW-0234">DNA repair</keyword>
<accession>A0A1Q5PNQ9</accession>
<dbReference type="OrthoDB" id="5293449at2"/>
<dbReference type="AlphaFoldDB" id="A0A1Q5PNQ9"/>
<organism evidence="8 9">
    <name type="scientific">Boudabousia liubingyangii</name>
    <dbReference type="NCBI Taxonomy" id="1921764"/>
    <lineage>
        <taxon>Bacteria</taxon>
        <taxon>Bacillati</taxon>
        <taxon>Actinomycetota</taxon>
        <taxon>Actinomycetes</taxon>
        <taxon>Actinomycetales</taxon>
        <taxon>Actinomycetaceae</taxon>
        <taxon>Boudabousia</taxon>
    </lineage>
</organism>
<keyword evidence="8" id="KW-0378">Hydrolase</keyword>
<dbReference type="InterPro" id="IPR000085">
    <property type="entry name" value="RuvA"/>
</dbReference>
<dbReference type="Gene3D" id="1.10.150.20">
    <property type="entry name" value="5' to 3' exonuclease, C-terminal subdomain"/>
    <property type="match status" value="1"/>
</dbReference>
<comment type="function">
    <text evidence="6">The RuvA-RuvB-RuvC complex processes Holliday junction (HJ) DNA during genetic recombination and DNA repair, while the RuvA-RuvB complex plays an important role in the rescue of blocked DNA replication forks via replication fork reversal (RFR). RuvA specifically binds to HJ cruciform DNA, conferring on it an open structure. The RuvB hexamer acts as an ATP-dependent pump, pulling dsDNA into and through the RuvAB complex. HJ branch migration allows RuvC to scan DNA until it finds its consensus sequence, where it cleaves and resolves the cruciform DNA.</text>
</comment>
<dbReference type="Pfam" id="PF01330">
    <property type="entry name" value="RuvA_N"/>
    <property type="match status" value="1"/>
</dbReference>
<sequence>MIASLTGLVRKVHLDRVIIEVNGIGYLVYAPATTLSGLFEGEVATLQTTLIVREDSLTLFGFTSEAEQLAFESLITINGIGPKLGIAILSVYDAAQLSQIAQENNEKALIKVPGIGKKGAQRIIIELKDKLAGIAPAAASTVSTLDSVNNPNAEQVVLALTQLGWQKHQAQSAVDKVLQSHPDATPELILRLALQVLGG</sequence>
<keyword evidence="3 6" id="KW-0238">DNA-binding</keyword>
<dbReference type="Gene3D" id="1.10.8.10">
    <property type="entry name" value="DNA helicase RuvA subunit, C-terminal domain"/>
    <property type="match status" value="1"/>
</dbReference>
<dbReference type="InterPro" id="IPR011114">
    <property type="entry name" value="RuvA_C"/>
</dbReference>
<dbReference type="HAMAP" id="MF_00031">
    <property type="entry name" value="DNA_HJ_migration_RuvA"/>
    <property type="match status" value="1"/>
</dbReference>
<comment type="subunit">
    <text evidence="6">Homotetramer. Forms an RuvA(8)-RuvB(12)-Holliday junction (HJ) complex. HJ DNA is sandwiched between 2 RuvA tetramers; dsDNA enters through RuvA and exits via RuvB. An RuvB hexamer assembles on each DNA strand where it exits the tetramer. Each RuvB hexamer is contacted by two RuvA subunits (via domain III) on 2 adjacent RuvB subunits; this complex drives branch migration. In the full resolvosome a probable DNA-RuvA(4)-RuvB(12)-RuvC(2) complex forms which resolves the HJ.</text>
</comment>
<evidence type="ECO:0000256" key="4">
    <source>
        <dbReference type="ARBA" id="ARBA00023172"/>
    </source>
</evidence>
<protein>
    <recommendedName>
        <fullName evidence="6">Holliday junction branch migration complex subunit RuvA</fullName>
    </recommendedName>
</protein>
<comment type="caution">
    <text evidence="6">Lacks conserved residue(s) required for the propagation of feature annotation.</text>
</comment>
<dbReference type="RefSeq" id="WP_073709135.1">
    <property type="nucleotide sequence ID" value="NZ_MQSU01000002.1"/>
</dbReference>
<keyword evidence="8" id="KW-0347">Helicase</keyword>
<dbReference type="InterPro" id="IPR013849">
    <property type="entry name" value="DNA_helicase_Holl-junc_RuvA_I"/>
</dbReference>